<dbReference type="InterPro" id="IPR013196">
    <property type="entry name" value="HTH_11"/>
</dbReference>
<feature type="binding site" evidence="1">
    <location>
        <position position="145"/>
    </location>
    <ligand>
        <name>Ni(2+)</name>
        <dbReference type="ChEBI" id="CHEBI:49786"/>
    </ligand>
</feature>
<dbReference type="InterPro" id="IPR004173">
    <property type="entry name" value="3H_domain"/>
</dbReference>
<dbReference type="AlphaFoldDB" id="K9AVF2"/>
<evidence type="ECO:0000313" key="5">
    <source>
        <dbReference type="Proteomes" id="UP000009885"/>
    </source>
</evidence>
<feature type="domain" description="3H" evidence="2">
    <location>
        <begin position="74"/>
        <end position="170"/>
    </location>
</feature>
<dbReference type="InterPro" id="IPR036388">
    <property type="entry name" value="WH-like_DNA-bd_sf"/>
</dbReference>
<protein>
    <recommendedName>
        <fullName evidence="6">Transcriptional regulator</fullName>
    </recommendedName>
</protein>
<dbReference type="PIRSF" id="PIRSF037847">
    <property type="entry name" value="NiaR"/>
    <property type="match status" value="1"/>
</dbReference>
<dbReference type="Pfam" id="PF02829">
    <property type="entry name" value="3H"/>
    <property type="match status" value="1"/>
</dbReference>
<dbReference type="STRING" id="1229783.C273_02518"/>
<dbReference type="RefSeq" id="WP_009382337.1">
    <property type="nucleotide sequence ID" value="NZ_AMSQ01000003.1"/>
</dbReference>
<feature type="binding site" evidence="1">
    <location>
        <position position="86"/>
    </location>
    <ligand>
        <name>Ni(2+)</name>
        <dbReference type="ChEBI" id="CHEBI:49786"/>
    </ligand>
</feature>
<dbReference type="Gene3D" id="3.30.1340.20">
    <property type="entry name" value="3H domain"/>
    <property type="match status" value="1"/>
</dbReference>
<dbReference type="PATRIC" id="fig|1229783.3.peg.511"/>
<name>K9AVF2_9STAP</name>
<evidence type="ECO:0000259" key="2">
    <source>
        <dbReference type="Pfam" id="PF02829"/>
    </source>
</evidence>
<feature type="binding site" evidence="1">
    <location>
        <position position="147"/>
    </location>
    <ligand>
        <name>Ni(2+)</name>
        <dbReference type="ChEBI" id="CHEBI:49786"/>
    </ligand>
</feature>
<evidence type="ECO:0000259" key="3">
    <source>
        <dbReference type="Pfam" id="PF08279"/>
    </source>
</evidence>
<dbReference type="PANTHER" id="PTHR40068:SF1">
    <property type="entry name" value="TRANSCRIPTION REPRESSOR NIAR-RELATED"/>
    <property type="match status" value="1"/>
</dbReference>
<dbReference type="SUPFAM" id="SSF46785">
    <property type="entry name" value="Winged helix' DNA-binding domain"/>
    <property type="match status" value="1"/>
</dbReference>
<dbReference type="Gene3D" id="1.10.10.10">
    <property type="entry name" value="Winged helix-like DNA-binding domain superfamily/Winged helix DNA-binding domain"/>
    <property type="match status" value="1"/>
</dbReference>
<reference evidence="4 5" key="1">
    <citation type="journal article" date="2013" name="Genome Announc.">
        <title>Genome Sequence of Staphylococcus massiliensis Strain S46, Isolated from the Surface of Healthy Human Skin.</title>
        <authorList>
            <person name="Srivastav R."/>
            <person name="Singh A."/>
            <person name="Jangir P.K."/>
            <person name="Kumari C."/>
            <person name="Muduli S."/>
            <person name="Sharma R."/>
        </authorList>
    </citation>
    <scope>NUCLEOTIDE SEQUENCE [LARGE SCALE GENOMIC DNA]</scope>
    <source>
        <strain evidence="4 5">S46</strain>
    </source>
</reference>
<feature type="binding site" evidence="1">
    <location>
        <position position="78"/>
    </location>
    <ligand>
        <name>Ni(2+)</name>
        <dbReference type="ChEBI" id="CHEBI:49786"/>
    </ligand>
</feature>
<dbReference type="SUPFAM" id="SSF75500">
    <property type="entry name" value="Putative transcriptional regulator TM1602, C-terminal domain"/>
    <property type="match status" value="1"/>
</dbReference>
<sequence length="175" mass="19928">MNKTDKRREAIVKYLEEANTAVSGRELSETFEVSRQIIVRDIATLKTMDYPITSTSKGYTISRKPEGRAFKRVIMCYHSMGQTQDELEIVIDNGAMVDDVFVEHSVYGTIKAELMIETHEDIEYFITSMSKENSHLLAHLTDNYHLHTISAHTSKILENAVEDLSAHGYLVDDVK</sequence>
<evidence type="ECO:0008006" key="6">
    <source>
        <dbReference type="Google" id="ProtNLM"/>
    </source>
</evidence>
<keyword evidence="1" id="KW-0533">Nickel</keyword>
<dbReference type="PANTHER" id="PTHR40068">
    <property type="entry name" value="TRANSCRIPTION REPRESSOR NIAR-RELATED"/>
    <property type="match status" value="1"/>
</dbReference>
<dbReference type="InterPro" id="IPR026043">
    <property type="entry name" value="NadR"/>
</dbReference>
<dbReference type="GO" id="GO:0046872">
    <property type="term" value="F:metal ion binding"/>
    <property type="evidence" value="ECO:0007669"/>
    <property type="project" value="UniProtKB-KW"/>
</dbReference>
<dbReference type="Pfam" id="PF08279">
    <property type="entry name" value="HTH_11"/>
    <property type="match status" value="1"/>
</dbReference>
<keyword evidence="5" id="KW-1185">Reference proteome</keyword>
<dbReference type="OrthoDB" id="9792661at2"/>
<dbReference type="Proteomes" id="UP000009885">
    <property type="component" value="Unassembled WGS sequence"/>
</dbReference>
<dbReference type="InterPro" id="IPR036390">
    <property type="entry name" value="WH_DNA-bd_sf"/>
</dbReference>
<evidence type="ECO:0000256" key="1">
    <source>
        <dbReference type="PIRSR" id="PIRSR037847-1"/>
    </source>
</evidence>
<accession>K9AVF2</accession>
<comment type="caution">
    <text evidence="4">The sequence shown here is derived from an EMBL/GenBank/DDBJ whole genome shotgun (WGS) entry which is preliminary data.</text>
</comment>
<feature type="domain" description="Helix-turn-helix type 11" evidence="3">
    <location>
        <begin position="7"/>
        <end position="59"/>
    </location>
</feature>
<gene>
    <name evidence="4" type="ORF">C273_02518</name>
</gene>
<keyword evidence="1" id="KW-0479">Metal-binding</keyword>
<dbReference type="EMBL" id="AMSQ01000003">
    <property type="protein sequence ID" value="EKU50106.1"/>
    <property type="molecule type" value="Genomic_DNA"/>
</dbReference>
<dbReference type="eggNOG" id="COG1827">
    <property type="taxonomic scope" value="Bacteria"/>
</dbReference>
<evidence type="ECO:0000313" key="4">
    <source>
        <dbReference type="EMBL" id="EKU50106.1"/>
    </source>
</evidence>
<proteinExistence type="predicted"/>
<organism evidence="4 5">
    <name type="scientific">Staphylococcus massiliensis S46</name>
    <dbReference type="NCBI Taxonomy" id="1229783"/>
    <lineage>
        <taxon>Bacteria</taxon>
        <taxon>Bacillati</taxon>
        <taxon>Bacillota</taxon>
        <taxon>Bacilli</taxon>
        <taxon>Bacillales</taxon>
        <taxon>Staphylococcaceae</taxon>
        <taxon>Staphylococcus</taxon>
    </lineage>
</organism>
<dbReference type="InterPro" id="IPR035922">
    <property type="entry name" value="3H_dom_sf"/>
</dbReference>